<comment type="similarity">
    <text evidence="2">Belongs to the SLX4 family.</text>
</comment>
<accession>A0A376B1E0</accession>
<dbReference type="GO" id="GO:0006260">
    <property type="term" value="P:DNA replication"/>
    <property type="evidence" value="ECO:0007669"/>
    <property type="project" value="InterPro"/>
</dbReference>
<keyword evidence="11" id="KW-1185">Reference proteome</keyword>
<feature type="coiled-coil region" evidence="8">
    <location>
        <begin position="120"/>
        <end position="147"/>
    </location>
</feature>
<keyword evidence="5" id="KW-0234">DNA repair</keyword>
<sequence length="713" mass="81118">MLLEGVQEDLTVTTTEKRRLELLYGNEEEREREEKRGTNTETPIFNITKSTNTEGSETETTDVDGSLVLLETQIPNAMEHIHTSINNSLSSSSENSSLDVPIVSTENDSTTNNLQKYEDLEKKNNLNNKTSQRNDICEEEKNEIENDDANDLVFINTQIHGKLEELNDKCNRIKRFKSNLQSYNHDNSGNTNKAICKESSFFKKKDLKTITSINTMNYLNNKTNNNRKGNNIRRDSKSSKVIALLSGKKNKIKDVFDKILLKKDNTDNTNETNVSLPRERTTYDEDEWLFILQLMKENLMIQPSKEEILTLRKELYSEYVNKRLCNASNDACEQSESPLIWEKSQDIPETSILYELYNENCSISAATGTSTSRNNQNRNNNSNILMSLSQAMYDNDTKSKDEETNTYTNNIPIDSQESLSSDLSVIENSTAEEEGSKIFFDEKGSNLDTLNTMLNNDTQFYTPFETPFRSPSKSAINSLKNDDDDKNSTYNGIKIQVPATRTNTIGSTLAPCDLSFPITTDIIANDNRKDTENTSSTSSISVIPDSQDDEQDDTTLFIQEAEVFISPVKVENRNRNSPLKTNSDKITLFVADSNTDSSKKDSTPPPKASELRIQLKEIGLKTRNSSTSIMLESLELFRSQSYSSKNDIFDEITKILLLKSDNDEEDFLQKIYCFQPLSFNAFHTYLKLHNSIFQFVDESTIKEWADNQGICFK</sequence>
<dbReference type="GO" id="GO:0006310">
    <property type="term" value="P:DNA recombination"/>
    <property type="evidence" value="ECO:0007669"/>
    <property type="project" value="UniProtKB-KW"/>
</dbReference>
<evidence type="ECO:0000256" key="8">
    <source>
        <dbReference type="SAM" id="Coils"/>
    </source>
</evidence>
<keyword evidence="8" id="KW-0175">Coiled coil</keyword>
<dbReference type="InterPro" id="IPR018574">
    <property type="entry name" value="Structure-sp_endonuc_su_Slx4"/>
</dbReference>
<dbReference type="EMBL" id="UFAJ01000017">
    <property type="protein sequence ID" value="SSD58483.1"/>
    <property type="molecule type" value="Genomic_DNA"/>
</dbReference>
<evidence type="ECO:0000313" key="11">
    <source>
        <dbReference type="Proteomes" id="UP000262825"/>
    </source>
</evidence>
<dbReference type="GO" id="GO:0033557">
    <property type="term" value="C:Slx1-Slx4 complex"/>
    <property type="evidence" value="ECO:0007669"/>
    <property type="project" value="InterPro"/>
</dbReference>
<proteinExistence type="inferred from homology"/>
<evidence type="ECO:0000256" key="2">
    <source>
        <dbReference type="ARBA" id="ARBA00006661"/>
    </source>
</evidence>
<feature type="compositionally biased region" description="Low complexity" evidence="9">
    <location>
        <begin position="534"/>
        <end position="543"/>
    </location>
</feature>
<keyword evidence="3" id="KW-0227">DNA damage</keyword>
<evidence type="ECO:0000256" key="3">
    <source>
        <dbReference type="ARBA" id="ARBA00022763"/>
    </source>
</evidence>
<feature type="region of interest" description="Disordered" evidence="9">
    <location>
        <begin position="87"/>
        <end position="110"/>
    </location>
</feature>
<evidence type="ECO:0000256" key="1">
    <source>
        <dbReference type="ARBA" id="ARBA00004123"/>
    </source>
</evidence>
<dbReference type="Proteomes" id="UP000262825">
    <property type="component" value="Unassembled WGS sequence"/>
</dbReference>
<feature type="compositionally biased region" description="Basic and acidic residues" evidence="9">
    <location>
        <begin position="25"/>
        <end position="38"/>
    </location>
</feature>
<evidence type="ECO:0000313" key="10">
    <source>
        <dbReference type="EMBL" id="SSD58483.1"/>
    </source>
</evidence>
<gene>
    <name evidence="10" type="ORF">SCODWIG_00244</name>
</gene>
<dbReference type="OrthoDB" id="4066789at2759"/>
<dbReference type="AlphaFoldDB" id="A0A376B1E0"/>
<feature type="region of interest" description="Disordered" evidence="9">
    <location>
        <begin position="527"/>
        <end position="550"/>
    </location>
</feature>
<keyword evidence="4" id="KW-0233">DNA recombination</keyword>
<evidence type="ECO:0000256" key="6">
    <source>
        <dbReference type="ARBA" id="ARBA00023242"/>
    </source>
</evidence>
<comment type="subcellular location">
    <subcellularLocation>
        <location evidence="1">Nucleus</location>
    </subcellularLocation>
</comment>
<name>A0A376B1E0_9ASCO</name>
<evidence type="ECO:0000256" key="9">
    <source>
        <dbReference type="SAM" id="MobiDB-lite"/>
    </source>
</evidence>
<keyword evidence="6" id="KW-0539">Nucleus</keyword>
<feature type="region of interest" description="Disordered" evidence="9">
    <location>
        <begin position="25"/>
        <end position="60"/>
    </location>
</feature>
<organism evidence="10 11">
    <name type="scientific">Saccharomycodes ludwigii</name>
    <dbReference type="NCBI Taxonomy" id="36035"/>
    <lineage>
        <taxon>Eukaryota</taxon>
        <taxon>Fungi</taxon>
        <taxon>Dikarya</taxon>
        <taxon>Ascomycota</taxon>
        <taxon>Saccharomycotina</taxon>
        <taxon>Saccharomycetes</taxon>
        <taxon>Saccharomycodales</taxon>
        <taxon>Saccharomycodaceae</taxon>
        <taxon>Saccharomycodes</taxon>
    </lineage>
</organism>
<evidence type="ECO:0000256" key="5">
    <source>
        <dbReference type="ARBA" id="ARBA00023204"/>
    </source>
</evidence>
<dbReference type="VEuPathDB" id="FungiDB:SCODWIG_00244"/>
<dbReference type="GO" id="GO:0006281">
    <property type="term" value="P:DNA repair"/>
    <property type="evidence" value="ECO:0007669"/>
    <property type="project" value="UniProtKB-KW"/>
</dbReference>
<protein>
    <recommendedName>
        <fullName evidence="7">Structure-specific endonuclease subunit SLX4</fullName>
    </recommendedName>
</protein>
<evidence type="ECO:0000256" key="4">
    <source>
        <dbReference type="ARBA" id="ARBA00023172"/>
    </source>
</evidence>
<dbReference type="Pfam" id="PF09494">
    <property type="entry name" value="Slx4"/>
    <property type="match status" value="1"/>
</dbReference>
<feature type="compositionally biased region" description="Low complexity" evidence="9">
    <location>
        <begin position="87"/>
        <end position="97"/>
    </location>
</feature>
<evidence type="ECO:0000256" key="7">
    <source>
        <dbReference type="ARBA" id="ARBA00029496"/>
    </source>
</evidence>
<reference evidence="11" key="1">
    <citation type="submission" date="2018-06" db="EMBL/GenBank/DDBJ databases">
        <authorList>
            <person name="Guldener U."/>
        </authorList>
    </citation>
    <scope>NUCLEOTIDE SEQUENCE [LARGE SCALE GENOMIC DNA]</scope>
    <source>
        <strain evidence="11">UTAD17</strain>
    </source>
</reference>